<evidence type="ECO:0000313" key="1">
    <source>
        <dbReference type="EMBL" id="SVD74402.1"/>
    </source>
</evidence>
<organism evidence="1">
    <name type="scientific">marine metagenome</name>
    <dbReference type="NCBI Taxonomy" id="408172"/>
    <lineage>
        <taxon>unclassified sequences</taxon>
        <taxon>metagenomes</taxon>
        <taxon>ecological metagenomes</taxon>
    </lineage>
</organism>
<protein>
    <submittedName>
        <fullName evidence="1">Uncharacterized protein</fullName>
    </submittedName>
</protein>
<proteinExistence type="predicted"/>
<accession>A0A382XTF3</accession>
<gene>
    <name evidence="1" type="ORF">METZ01_LOCUS427256</name>
</gene>
<name>A0A382XTF3_9ZZZZ</name>
<reference evidence="1" key="1">
    <citation type="submission" date="2018-05" db="EMBL/GenBank/DDBJ databases">
        <authorList>
            <person name="Lanie J.A."/>
            <person name="Ng W.-L."/>
            <person name="Kazmierczak K.M."/>
            <person name="Andrzejewski T.M."/>
            <person name="Davidsen T.M."/>
            <person name="Wayne K.J."/>
            <person name="Tettelin H."/>
            <person name="Glass J.I."/>
            <person name="Rusch D."/>
            <person name="Podicherti R."/>
            <person name="Tsui H.-C.T."/>
            <person name="Winkler M.E."/>
        </authorList>
    </citation>
    <scope>NUCLEOTIDE SEQUENCE</scope>
</reference>
<feature type="non-terminal residue" evidence="1">
    <location>
        <position position="73"/>
    </location>
</feature>
<dbReference type="EMBL" id="UINC01170386">
    <property type="protein sequence ID" value="SVD74402.1"/>
    <property type="molecule type" value="Genomic_DNA"/>
</dbReference>
<dbReference type="AlphaFoldDB" id="A0A382XTF3"/>
<sequence length="73" mass="8345">MKRIQLRKEARGWLSDEVVVDFPSMIELTERMLSSFFGLEEGRVMTHTADVELTAKEADEGIRVPLDLPVRPT</sequence>